<evidence type="ECO:0000313" key="2">
    <source>
        <dbReference type="EMBL" id="TXD33901.1"/>
    </source>
</evidence>
<feature type="signal peptide" evidence="1">
    <location>
        <begin position="1"/>
        <end position="27"/>
    </location>
</feature>
<name>A0A5C6WYS3_9DELT</name>
<proteinExistence type="predicted"/>
<evidence type="ECO:0000313" key="3">
    <source>
        <dbReference type="Proteomes" id="UP000321412"/>
    </source>
</evidence>
<accession>A0A5C6WYS3</accession>
<sequence>MTLPKHARTTLALLTAMLLSTGGCSPAFDDPDTTDHRRSESLHQTPALIDTPTQTTTCRDAGVELGVLRSERWVACQLDLSHLSTGGHTFTQSSDFLANGEVCAELLDLSLELYPSAQGPALAWTSLNDRNIDALFIQGANAGNLYTYRPTVDSDEGVHAPPDGASWADIDNVSFCVERALTAHFSLVPGSVGPYDWHIKKVAAPELLELGPDASGEVDYKVIVSATDIGPREIFVEGVAYITNTTAADAHIESATIEVEGLVGELDCDVNFPHALQSQSGLECTYLLTGFGESQNESIINALLTIEVSDESPTRGARATQSTLLSVPPLDALDRVIVRDGDDIRAPCPFDAQPCIFEYTRTFECPFDQGIDAREARLTDTDQTARAPVKIDCAETDLQGQLLVQTFADASFHGAYVWTIEKSANPALLELGPNASGEVTYTLNVSARDTGESYYVVEGFVRVLNLTEFDAEMADISVMVGQREAIVDCDAPFPITIFAGANRVCAYTIEDIDPTETAVETRVEVTPTSVVGGVIGQGDISYDSRPPESLETVQVRALVDGIEVLDEPCHWQQPCTFEYTRTFSCPLDEGAYFDSAYLPATGQSADARIDVVCEDAEPQGELRIQSAALTSYTRTYRWTIDATARHEQLLLQPGQTTRVDYLAIITGQDHVDSNHLAQGPVYITNPTEFDALIESVTTRAGDTPGSVDCGLSFPYLLQAGRGLECTQTISNLSGNEPRSEVLVKVDPTSEVLGGVSRWNLDWGPPTTHLFRDVTVRAEVEGVRKIEQNCSWDSGCTLQYSASFRSPHDEGPQVSTITIVEPGLEQRVSIDVVCKGH</sequence>
<organism evidence="2 3">
    <name type="scientific">Lujinxingia vulgaris</name>
    <dbReference type="NCBI Taxonomy" id="2600176"/>
    <lineage>
        <taxon>Bacteria</taxon>
        <taxon>Deltaproteobacteria</taxon>
        <taxon>Bradymonadales</taxon>
        <taxon>Lujinxingiaceae</taxon>
        <taxon>Lujinxingia</taxon>
    </lineage>
</organism>
<dbReference type="PROSITE" id="PS51257">
    <property type="entry name" value="PROKAR_LIPOPROTEIN"/>
    <property type="match status" value="1"/>
</dbReference>
<dbReference type="OrthoDB" id="5478745at2"/>
<dbReference type="Proteomes" id="UP000321412">
    <property type="component" value="Unassembled WGS sequence"/>
</dbReference>
<protein>
    <submittedName>
        <fullName evidence="2">Uncharacterized protein</fullName>
    </submittedName>
</protein>
<comment type="caution">
    <text evidence="2">The sequence shown here is derived from an EMBL/GenBank/DDBJ whole genome shotgun (WGS) entry which is preliminary data.</text>
</comment>
<gene>
    <name evidence="2" type="ORF">FRC98_20095</name>
</gene>
<keyword evidence="1" id="KW-0732">Signal</keyword>
<dbReference type="AlphaFoldDB" id="A0A5C6WYS3"/>
<evidence type="ECO:0000256" key="1">
    <source>
        <dbReference type="SAM" id="SignalP"/>
    </source>
</evidence>
<feature type="chain" id="PRO_5022902578" evidence="1">
    <location>
        <begin position="28"/>
        <end position="836"/>
    </location>
</feature>
<reference evidence="2 3" key="1">
    <citation type="submission" date="2019-08" db="EMBL/GenBank/DDBJ databases">
        <title>Bradymonadales sp. TMQ4.</title>
        <authorList>
            <person name="Liang Q."/>
        </authorList>
    </citation>
    <scope>NUCLEOTIDE SEQUENCE [LARGE SCALE GENOMIC DNA]</scope>
    <source>
        <strain evidence="2 3">TMQ4</strain>
    </source>
</reference>
<dbReference type="RefSeq" id="WP_146983353.1">
    <property type="nucleotide sequence ID" value="NZ_VOSM01000018.1"/>
</dbReference>
<dbReference type="EMBL" id="VOSM01000018">
    <property type="protein sequence ID" value="TXD33901.1"/>
    <property type="molecule type" value="Genomic_DNA"/>
</dbReference>
<keyword evidence="3" id="KW-1185">Reference proteome</keyword>